<protein>
    <recommendedName>
        <fullName evidence="7">Chaperone SurA</fullName>
    </recommendedName>
    <alternativeName>
        <fullName evidence="7">Peptidyl-prolyl cis-trans isomerase SurA</fullName>
        <shortName evidence="7">PPIase SurA</shortName>
        <ecNumber evidence="7">5.2.1.8</ecNumber>
    </alternativeName>
    <alternativeName>
        <fullName evidence="7">Rotamase SurA</fullName>
    </alternativeName>
</protein>
<keyword evidence="2 7" id="KW-0677">Repeat</keyword>
<dbReference type="InterPro" id="IPR023058">
    <property type="entry name" value="PPIase_PpiC_CS"/>
</dbReference>
<dbReference type="InterPro" id="IPR000297">
    <property type="entry name" value="PPIase_PpiC"/>
</dbReference>
<evidence type="ECO:0000313" key="9">
    <source>
        <dbReference type="EMBL" id="GLS25622.1"/>
    </source>
</evidence>
<evidence type="ECO:0000256" key="4">
    <source>
        <dbReference type="ARBA" id="ARBA00023110"/>
    </source>
</evidence>
<reference evidence="9 10" key="1">
    <citation type="journal article" date="2014" name="Int. J. Syst. Evol. Microbiol.">
        <title>Complete genome sequence of Corynebacterium casei LMG S-19264T (=DSM 44701T), isolated from a smear-ripened cheese.</title>
        <authorList>
            <consortium name="US DOE Joint Genome Institute (JGI-PGF)"/>
            <person name="Walter F."/>
            <person name="Albersmeier A."/>
            <person name="Kalinowski J."/>
            <person name="Ruckert C."/>
        </authorList>
    </citation>
    <scope>NUCLEOTIDE SEQUENCE [LARGE SCALE GENOMIC DNA]</scope>
    <source>
        <strain evidence="9 10">NBRC 110095</strain>
    </source>
</reference>
<evidence type="ECO:0000256" key="5">
    <source>
        <dbReference type="ARBA" id="ARBA00023186"/>
    </source>
</evidence>
<sequence length="453" mass="50706">MIKAISKTCFHTFNAVPFFKKRVSHSLAAVSAITLITLSPLGLTPPAHSKTVDLDKVVAIVDDDVVMESELKSQMRQVLGQLKQRASLPPEEVLREQVLEHLIVKRLQLAMAYRVGMDISSSEVEQTIARMQQTNGLSADQFTQQLSQDGLTIGGLKQQIREEMLVQRVQQARVNSRIQVSEQEVDNFLSSEEGKFWLSPQYQLGHILIPFSGNGLGQDLANTQVQAQSIYNSLTKGENFRELAVAHSGGQNALQGGDLGWRKGVELPELFSEQLTSMEAGDVSKPFKSGAGIHILKVYDKRGSSETVIRQSKVRHILLKPSEILSEAQAKQQLMDFRQQVLNGGDFGELAKEHSEDIGSMLGGGDLGWSLPGKFVPEFEQTMEATAIGEMSEPFRSQFGWHLLMVDDRRDENMTETVIRNQAVNLLRNRRFSEELEIWLQEIRSQAYVDIKM</sequence>
<dbReference type="GO" id="GO:0043165">
    <property type="term" value="P:Gram-negative-bacterium-type cell outer membrane assembly"/>
    <property type="evidence" value="ECO:0007669"/>
    <property type="project" value="InterPro"/>
</dbReference>
<dbReference type="HAMAP" id="MF_01183">
    <property type="entry name" value="Chaperone_SurA"/>
    <property type="match status" value="1"/>
</dbReference>
<dbReference type="Gene3D" id="3.10.50.40">
    <property type="match status" value="2"/>
</dbReference>
<accession>A0AA37T6L3</accession>
<evidence type="ECO:0000259" key="8">
    <source>
        <dbReference type="PROSITE" id="PS50198"/>
    </source>
</evidence>
<proteinExistence type="inferred from homology"/>
<dbReference type="Gene3D" id="1.10.4030.10">
    <property type="entry name" value="Porin chaperone SurA, peptide-binding domain"/>
    <property type="match status" value="1"/>
</dbReference>
<dbReference type="InterPro" id="IPR015391">
    <property type="entry name" value="SurA_N"/>
</dbReference>
<comment type="caution">
    <text evidence="9">The sequence shown here is derived from an EMBL/GenBank/DDBJ whole genome shotgun (WGS) entry which is preliminary data.</text>
</comment>
<feature type="domain" description="PpiC" evidence="8">
    <location>
        <begin position="199"/>
        <end position="300"/>
    </location>
</feature>
<keyword evidence="1 7" id="KW-0732">Signal</keyword>
<dbReference type="GO" id="GO:0051082">
    <property type="term" value="F:unfolded protein binding"/>
    <property type="evidence" value="ECO:0007669"/>
    <property type="project" value="UniProtKB-UniRule"/>
</dbReference>
<evidence type="ECO:0000256" key="7">
    <source>
        <dbReference type="HAMAP-Rule" id="MF_01183"/>
    </source>
</evidence>
<keyword evidence="6 7" id="KW-0413">Isomerase</keyword>
<dbReference type="EMBL" id="BSPD01000031">
    <property type="protein sequence ID" value="GLS25622.1"/>
    <property type="molecule type" value="Genomic_DNA"/>
</dbReference>
<dbReference type="GO" id="GO:0030288">
    <property type="term" value="C:outer membrane-bounded periplasmic space"/>
    <property type="evidence" value="ECO:0007669"/>
    <property type="project" value="InterPro"/>
</dbReference>
<dbReference type="GO" id="GO:0050821">
    <property type="term" value="P:protein stabilization"/>
    <property type="evidence" value="ECO:0007669"/>
    <property type="project" value="InterPro"/>
</dbReference>
<dbReference type="AlphaFoldDB" id="A0AA37T6L3"/>
<dbReference type="PROSITE" id="PS50198">
    <property type="entry name" value="PPIC_PPIASE_2"/>
    <property type="match status" value="2"/>
</dbReference>
<evidence type="ECO:0000256" key="6">
    <source>
        <dbReference type="ARBA" id="ARBA00023235"/>
    </source>
</evidence>
<dbReference type="InterPro" id="IPR023034">
    <property type="entry name" value="PPIase_SurA"/>
</dbReference>
<dbReference type="GO" id="GO:0003755">
    <property type="term" value="F:peptidyl-prolyl cis-trans isomerase activity"/>
    <property type="evidence" value="ECO:0007669"/>
    <property type="project" value="UniProtKB-UniRule"/>
</dbReference>
<dbReference type="SUPFAM" id="SSF54534">
    <property type="entry name" value="FKBP-like"/>
    <property type="match status" value="2"/>
</dbReference>
<dbReference type="PROSITE" id="PS01096">
    <property type="entry name" value="PPIC_PPIASE_1"/>
    <property type="match status" value="1"/>
</dbReference>
<gene>
    <name evidence="7 9" type="primary">surA</name>
    <name evidence="9" type="ORF">GCM10007877_13360</name>
</gene>
<keyword evidence="10" id="KW-1185">Reference proteome</keyword>
<keyword evidence="5 7" id="KW-0143">Chaperone</keyword>
<comment type="function">
    <text evidence="7">Chaperone involved in the correct folding and assembly of outer membrane proteins. Recognizes specific patterns of aromatic residues and the orientation of their side chains, which are found more frequently in integral outer membrane proteins. May act in both early periplasmic and late outer membrane-associated steps of protein maturation.</text>
</comment>
<evidence type="ECO:0000313" key="10">
    <source>
        <dbReference type="Proteomes" id="UP001156870"/>
    </source>
</evidence>
<comment type="catalytic activity">
    <reaction evidence="7">
        <text>[protein]-peptidylproline (omega=180) = [protein]-peptidylproline (omega=0)</text>
        <dbReference type="Rhea" id="RHEA:16237"/>
        <dbReference type="Rhea" id="RHEA-COMP:10747"/>
        <dbReference type="Rhea" id="RHEA-COMP:10748"/>
        <dbReference type="ChEBI" id="CHEBI:83833"/>
        <dbReference type="ChEBI" id="CHEBI:83834"/>
        <dbReference type="EC" id="5.2.1.8"/>
    </reaction>
</comment>
<organism evidence="9 10">
    <name type="scientific">Marinibactrum halimedae</name>
    <dbReference type="NCBI Taxonomy" id="1444977"/>
    <lineage>
        <taxon>Bacteria</taxon>
        <taxon>Pseudomonadati</taxon>
        <taxon>Pseudomonadota</taxon>
        <taxon>Gammaproteobacteria</taxon>
        <taxon>Cellvibrionales</taxon>
        <taxon>Cellvibrionaceae</taxon>
        <taxon>Marinibactrum</taxon>
    </lineage>
</organism>
<dbReference type="GO" id="GO:0042277">
    <property type="term" value="F:peptide binding"/>
    <property type="evidence" value="ECO:0007669"/>
    <property type="project" value="InterPro"/>
</dbReference>
<feature type="domain" description="PpiC" evidence="8">
    <location>
        <begin position="309"/>
        <end position="408"/>
    </location>
</feature>
<comment type="domain">
    <text evidence="7">The PPIase activity resides only in the second parvulin domain. The N-terminal region and the C-terminal tail are necessary and sufficient for the chaperone activity of SurA. The PPIase activity is dispensable for SurA to function as a chaperone. The N-terminal region and the C-terminal tail are also required for porin recognition.</text>
</comment>
<keyword evidence="4 7" id="KW-0697">Rotamase</keyword>
<comment type="subcellular location">
    <subcellularLocation>
        <location evidence="7">Periplasm</location>
    </subcellularLocation>
    <text evidence="7">Is capable of associating with the outer membrane.</text>
</comment>
<dbReference type="Proteomes" id="UP001156870">
    <property type="component" value="Unassembled WGS sequence"/>
</dbReference>
<dbReference type="SUPFAM" id="SSF109998">
    <property type="entry name" value="Triger factor/SurA peptide-binding domain-like"/>
    <property type="match status" value="1"/>
</dbReference>
<dbReference type="InterPro" id="IPR046357">
    <property type="entry name" value="PPIase_dom_sf"/>
</dbReference>
<dbReference type="GO" id="GO:0006457">
    <property type="term" value="P:protein folding"/>
    <property type="evidence" value="ECO:0007669"/>
    <property type="project" value="UniProtKB-UniRule"/>
</dbReference>
<evidence type="ECO:0000256" key="1">
    <source>
        <dbReference type="ARBA" id="ARBA00022729"/>
    </source>
</evidence>
<dbReference type="EC" id="5.2.1.8" evidence="7"/>
<keyword evidence="3 7" id="KW-0574">Periplasm</keyword>
<evidence type="ECO:0000256" key="2">
    <source>
        <dbReference type="ARBA" id="ARBA00022737"/>
    </source>
</evidence>
<evidence type="ECO:0000256" key="3">
    <source>
        <dbReference type="ARBA" id="ARBA00022764"/>
    </source>
</evidence>
<dbReference type="RefSeq" id="WP_232594150.1">
    <property type="nucleotide sequence ID" value="NZ_BSPD01000031.1"/>
</dbReference>
<dbReference type="InterPro" id="IPR050280">
    <property type="entry name" value="OMP_Chaperone_SurA"/>
</dbReference>
<dbReference type="PANTHER" id="PTHR47637">
    <property type="entry name" value="CHAPERONE SURA"/>
    <property type="match status" value="1"/>
</dbReference>
<name>A0AA37T6L3_9GAMM</name>
<dbReference type="Pfam" id="PF00639">
    <property type="entry name" value="Rotamase"/>
    <property type="match status" value="2"/>
</dbReference>
<dbReference type="PANTHER" id="PTHR47637:SF1">
    <property type="entry name" value="CHAPERONE SURA"/>
    <property type="match status" value="1"/>
</dbReference>
<dbReference type="Pfam" id="PF09312">
    <property type="entry name" value="SurA_N"/>
    <property type="match status" value="1"/>
</dbReference>
<dbReference type="InterPro" id="IPR027304">
    <property type="entry name" value="Trigger_fact/SurA_dom_sf"/>
</dbReference>